<dbReference type="OrthoDB" id="5379349at2"/>
<reference evidence="2 3" key="1">
    <citation type="submission" date="2015-03" db="EMBL/GenBank/DDBJ databases">
        <title>Genome assembly of Sandaracinus amylolyticus DSM 53668.</title>
        <authorList>
            <person name="Sharma G."/>
            <person name="Subramanian S."/>
        </authorList>
    </citation>
    <scope>NUCLEOTIDE SEQUENCE [LARGE SCALE GENOMIC DNA]</scope>
    <source>
        <strain evidence="2 3">DSM 53668</strain>
    </source>
</reference>
<evidence type="ECO:0000256" key="1">
    <source>
        <dbReference type="SAM" id="MobiDB-lite"/>
    </source>
</evidence>
<protein>
    <submittedName>
        <fullName evidence="2">Uncharacterized protein</fullName>
    </submittedName>
</protein>
<dbReference type="Proteomes" id="UP000034883">
    <property type="component" value="Chromosome"/>
</dbReference>
<name>A0A0F6VZ17_9BACT</name>
<dbReference type="STRING" id="927083.DB32_000424"/>
<evidence type="ECO:0000313" key="3">
    <source>
        <dbReference type="Proteomes" id="UP000034883"/>
    </source>
</evidence>
<gene>
    <name evidence="2" type="ORF">DB32_000424</name>
</gene>
<keyword evidence="3" id="KW-1185">Reference proteome</keyword>
<feature type="region of interest" description="Disordered" evidence="1">
    <location>
        <begin position="453"/>
        <end position="481"/>
    </location>
</feature>
<evidence type="ECO:0000313" key="2">
    <source>
        <dbReference type="EMBL" id="AKF03275.1"/>
    </source>
</evidence>
<dbReference type="KEGG" id="samy:DB32_000424"/>
<proteinExistence type="predicted"/>
<dbReference type="EMBL" id="CP011125">
    <property type="protein sequence ID" value="AKF03275.1"/>
    <property type="molecule type" value="Genomic_DNA"/>
</dbReference>
<sequence>MQILRAAHWRNALAKVGLPVPFWVVHDLGTLLIGAPDAIGARAGLTAIQVPPSVRQAHEAWIETLEELGNTEVAERSRAWRLGDDLVSVILLRVLGPIYERHLGPGRRPIGVPLPLDPEVYTNLGPRLNGLFSNADRNPDVQFLSHLARERLRLVTSFEQIDLDTLRLLGMMGAEASAASAFGMLDLLDVLGSPEANDVVNFSLDLLPSVLETRRATGVQTFSVDGYAGLERRGTIDSLMLGELAFDEDLFDQRFVENEVFYYAREKQREEERRLHYIVCDATASMRGQRAVFARGLALTLVKKLLLRGEDVYFRFFDSRLYEVQHARAKRRNEAGVDVPYVLSFKGEHGRNYAKVFALLANDLARVAKREKKTPILYLLTHAECHVPIETIERLRDVAMLYGIFMLPSTGKLDLEYLPRLHTVQVVDEAALTQREARADRALAIIDDAAGEARTSMPPGRKSLMPSAPSESGAKQAKDDLAKAEAELDAYLRGGGA</sequence>
<accession>A0A0F6VZ17</accession>
<dbReference type="AlphaFoldDB" id="A0A0F6VZ17"/>
<organism evidence="2 3">
    <name type="scientific">Sandaracinus amylolyticus</name>
    <dbReference type="NCBI Taxonomy" id="927083"/>
    <lineage>
        <taxon>Bacteria</taxon>
        <taxon>Pseudomonadati</taxon>
        <taxon>Myxococcota</taxon>
        <taxon>Polyangia</taxon>
        <taxon>Polyangiales</taxon>
        <taxon>Sandaracinaceae</taxon>
        <taxon>Sandaracinus</taxon>
    </lineage>
</organism>
<dbReference type="RefSeq" id="WP_157068611.1">
    <property type="nucleotide sequence ID" value="NZ_CP011125.1"/>
</dbReference>